<comment type="caution">
    <text evidence="1">The sequence shown here is derived from an EMBL/GenBank/DDBJ whole genome shotgun (WGS) entry which is preliminary data.</text>
</comment>
<dbReference type="AlphaFoldDB" id="A0A1F5KB71"/>
<evidence type="ECO:0000313" key="2">
    <source>
        <dbReference type="Proteomes" id="UP000176527"/>
    </source>
</evidence>
<dbReference type="EMBL" id="MFDE01000028">
    <property type="protein sequence ID" value="OGE38139.1"/>
    <property type="molecule type" value="Genomic_DNA"/>
</dbReference>
<gene>
    <name evidence="1" type="ORF">A3F00_03925</name>
</gene>
<evidence type="ECO:0000313" key="1">
    <source>
        <dbReference type="EMBL" id="OGE38139.1"/>
    </source>
</evidence>
<name>A0A1F5KB71_9BACT</name>
<reference evidence="1 2" key="1">
    <citation type="journal article" date="2016" name="Nat. Commun.">
        <title>Thousands of microbial genomes shed light on interconnected biogeochemical processes in an aquifer system.</title>
        <authorList>
            <person name="Anantharaman K."/>
            <person name="Brown C.T."/>
            <person name="Hug L.A."/>
            <person name="Sharon I."/>
            <person name="Castelle C.J."/>
            <person name="Probst A.J."/>
            <person name="Thomas B.C."/>
            <person name="Singh A."/>
            <person name="Wilkins M.J."/>
            <person name="Karaoz U."/>
            <person name="Brodie E.L."/>
            <person name="Williams K.H."/>
            <person name="Hubbard S.S."/>
            <person name="Banfield J.F."/>
        </authorList>
    </citation>
    <scope>NUCLEOTIDE SEQUENCE [LARGE SCALE GENOMIC DNA]</scope>
</reference>
<dbReference type="Proteomes" id="UP000176527">
    <property type="component" value="Unassembled WGS sequence"/>
</dbReference>
<proteinExistence type="predicted"/>
<accession>A0A1F5KB71</accession>
<sequence length="151" mass="17478">MWMGTLSPLAAVGIASLVQLIKVNPKILILGLSIAFSAYIQINFQKLFQPPPQKISFEERHAVLQFQKENPDCLYVSPITFREFSNGFSAIDPYLLKANQKKELLLNQKCIVIFHSYQCGWEKDDICKELLDKNFWRKLPYEGIETRQLIL</sequence>
<organism evidence="1 2">
    <name type="scientific">Candidatus Daviesbacteria bacterium RIFCSPHIGHO2_12_FULL_37_11</name>
    <dbReference type="NCBI Taxonomy" id="1797777"/>
    <lineage>
        <taxon>Bacteria</taxon>
        <taxon>Candidatus Daviesiibacteriota</taxon>
    </lineage>
</organism>
<protein>
    <submittedName>
        <fullName evidence="1">Uncharacterized protein</fullName>
    </submittedName>
</protein>